<feature type="transmembrane region" description="Helical" evidence="6">
    <location>
        <begin position="289"/>
        <end position="312"/>
    </location>
</feature>
<evidence type="ECO:0000313" key="9">
    <source>
        <dbReference type="Proteomes" id="UP000237441"/>
    </source>
</evidence>
<dbReference type="PANTHER" id="PTHR23507">
    <property type="entry name" value="ZGC:174356"/>
    <property type="match status" value="1"/>
</dbReference>
<reference evidence="8 9" key="1">
    <citation type="submission" date="2016-07" db="EMBL/GenBank/DDBJ databases">
        <title>Comparative genomics of the entomopathogenic fungus Beauveria bassiana.</title>
        <authorList>
            <person name="Valero Jimenez C.A."/>
            <person name="Zwaan B.J."/>
            <person name="Van Kan J.A."/>
            <person name="Takken W."/>
            <person name="Debets A.J."/>
            <person name="Schoustra S.E."/>
            <person name="Koenraadt C.J."/>
        </authorList>
    </citation>
    <scope>NUCLEOTIDE SEQUENCE [LARGE SCALE GENOMIC DNA]</scope>
    <source>
        <strain evidence="8 9">ARSEF 8028</strain>
    </source>
</reference>
<proteinExistence type="predicted"/>
<dbReference type="GO" id="GO:0022857">
    <property type="term" value="F:transmembrane transporter activity"/>
    <property type="evidence" value="ECO:0007669"/>
    <property type="project" value="InterPro"/>
</dbReference>
<dbReference type="EMBL" id="JRHA01000001">
    <property type="protein sequence ID" value="PQK07960.1"/>
    <property type="molecule type" value="Genomic_DNA"/>
</dbReference>
<dbReference type="AlphaFoldDB" id="A0A2S7XVK3"/>
<comment type="caution">
    <text evidence="8">The sequence shown here is derived from an EMBL/GenBank/DDBJ whole genome shotgun (WGS) entry which is preliminary data.</text>
</comment>
<keyword evidence="2 6" id="KW-0812">Transmembrane</keyword>
<dbReference type="InterPro" id="IPR011701">
    <property type="entry name" value="MFS"/>
</dbReference>
<dbReference type="Pfam" id="PF07690">
    <property type="entry name" value="MFS_1"/>
    <property type="match status" value="1"/>
</dbReference>
<dbReference type="PROSITE" id="PS50850">
    <property type="entry name" value="MFS"/>
    <property type="match status" value="1"/>
</dbReference>
<comment type="subcellular location">
    <subcellularLocation>
        <location evidence="1">Membrane</location>
        <topology evidence="1">Multi-pass membrane protein</topology>
    </subcellularLocation>
</comment>
<keyword evidence="3 6" id="KW-1133">Transmembrane helix</keyword>
<gene>
    <name evidence="8" type="ORF">BB8028_0001g00410</name>
</gene>
<feature type="transmembrane region" description="Helical" evidence="6">
    <location>
        <begin position="460"/>
        <end position="478"/>
    </location>
</feature>
<feature type="transmembrane region" description="Helical" evidence="6">
    <location>
        <begin position="369"/>
        <end position="399"/>
    </location>
</feature>
<evidence type="ECO:0000259" key="7">
    <source>
        <dbReference type="PROSITE" id="PS50850"/>
    </source>
</evidence>
<dbReference type="OrthoDB" id="194139at2759"/>
<dbReference type="SUPFAM" id="SSF103473">
    <property type="entry name" value="MFS general substrate transporter"/>
    <property type="match status" value="1"/>
</dbReference>
<evidence type="ECO:0000256" key="1">
    <source>
        <dbReference type="ARBA" id="ARBA00004141"/>
    </source>
</evidence>
<feature type="transmembrane region" description="Helical" evidence="6">
    <location>
        <begin position="198"/>
        <end position="219"/>
    </location>
</feature>
<feature type="transmembrane region" description="Helical" evidence="6">
    <location>
        <begin position="130"/>
        <end position="152"/>
    </location>
</feature>
<evidence type="ECO:0000256" key="4">
    <source>
        <dbReference type="ARBA" id="ARBA00023136"/>
    </source>
</evidence>
<evidence type="ECO:0000256" key="6">
    <source>
        <dbReference type="SAM" id="Phobius"/>
    </source>
</evidence>
<dbReference type="InterPro" id="IPR036259">
    <property type="entry name" value="MFS_trans_sf"/>
</dbReference>
<feature type="domain" description="Major facilitator superfamily (MFS) profile" evidence="7">
    <location>
        <begin position="34"/>
        <end position="482"/>
    </location>
</feature>
<accession>A0A2S7XVK3</accession>
<feature type="transmembrane region" description="Helical" evidence="6">
    <location>
        <begin position="419"/>
        <end position="440"/>
    </location>
</feature>
<feature type="transmembrane region" description="Helical" evidence="6">
    <location>
        <begin position="225"/>
        <end position="246"/>
    </location>
</feature>
<organism evidence="8 9">
    <name type="scientific">Beauveria bassiana</name>
    <name type="common">White muscardine disease fungus</name>
    <name type="synonym">Tritirachium shiotae</name>
    <dbReference type="NCBI Taxonomy" id="176275"/>
    <lineage>
        <taxon>Eukaryota</taxon>
        <taxon>Fungi</taxon>
        <taxon>Dikarya</taxon>
        <taxon>Ascomycota</taxon>
        <taxon>Pezizomycotina</taxon>
        <taxon>Sordariomycetes</taxon>
        <taxon>Hypocreomycetidae</taxon>
        <taxon>Hypocreales</taxon>
        <taxon>Cordycipitaceae</taxon>
        <taxon>Beauveria</taxon>
    </lineage>
</organism>
<dbReference type="GO" id="GO:0016020">
    <property type="term" value="C:membrane"/>
    <property type="evidence" value="ECO:0007669"/>
    <property type="project" value="UniProtKB-SubCell"/>
</dbReference>
<feature type="region of interest" description="Disordered" evidence="5">
    <location>
        <begin position="1"/>
        <end position="26"/>
    </location>
</feature>
<protein>
    <recommendedName>
        <fullName evidence="7">Major facilitator superfamily (MFS) profile domain-containing protein</fullName>
    </recommendedName>
</protein>
<dbReference type="Proteomes" id="UP000237441">
    <property type="component" value="Unassembled WGS sequence"/>
</dbReference>
<feature type="transmembrane region" description="Helical" evidence="6">
    <location>
        <begin position="164"/>
        <end position="186"/>
    </location>
</feature>
<evidence type="ECO:0000256" key="3">
    <source>
        <dbReference type="ARBA" id="ARBA00022989"/>
    </source>
</evidence>
<feature type="transmembrane region" description="Helical" evidence="6">
    <location>
        <begin position="332"/>
        <end position="349"/>
    </location>
</feature>
<feature type="transmembrane region" description="Helical" evidence="6">
    <location>
        <begin position="104"/>
        <end position="123"/>
    </location>
</feature>
<keyword evidence="4 6" id="KW-0472">Membrane</keyword>
<evidence type="ECO:0000256" key="2">
    <source>
        <dbReference type="ARBA" id="ARBA00022692"/>
    </source>
</evidence>
<dbReference type="Gene3D" id="1.20.1250.20">
    <property type="entry name" value="MFS general substrate transporter like domains"/>
    <property type="match status" value="2"/>
</dbReference>
<evidence type="ECO:0000256" key="5">
    <source>
        <dbReference type="SAM" id="MobiDB-lite"/>
    </source>
</evidence>
<dbReference type="PANTHER" id="PTHR23507:SF1">
    <property type="entry name" value="FI18259P1-RELATED"/>
    <property type="match status" value="1"/>
</dbReference>
<evidence type="ECO:0000313" key="8">
    <source>
        <dbReference type="EMBL" id="PQK07960.1"/>
    </source>
</evidence>
<dbReference type="InterPro" id="IPR020846">
    <property type="entry name" value="MFS_dom"/>
</dbReference>
<name>A0A2S7XVK3_BEABA</name>
<sequence>MSHQYVRLEGSDAPVDDEPTEPDQSWTRDSTYTLSLMLLVSTLYVFSDISRYLACLKLLSQIICQEHYLKHDDPSVASASSSLSEDMCAVPAVQQRLAHISGNMLSLGAALNFIFTIPYGLMLDRLSERLVIALNVTGFVCSSAWLVVVFWFSSLFPVEAAVVAPIFSAIGGGYSVFDSVTMVIVVRHVPKKHRSLCFGFFLAAALLTQAVSLSLTGSLLEGGYLFTPILLNFPLGILAVLLVVMMPSGAQSMRSMTAGRALITWPLLRQEIKSTVTATGGLVSDPRGLGLLLVVPLAKMADPLTEVILLYVQKRFGNSFAYASRVLTFQTMEGLVLLAGVIPLLNMLLQKRYHMPSTKVDQLITRSSFALLSVGALVMGISQTWALYMIGIMVFTLGWSAGPALKSVLTDMVSPHNIAALYTLIALCDSVGTMVGPLIFNRSYALATGWADESFMGLPFLLASGLFLLGGLGTLVRGRQVSGAGEWMRMSTVSR</sequence>